<gene>
    <name evidence="1" type="ORF">BJ138DRAFT_1057986</name>
</gene>
<reference evidence="1" key="1">
    <citation type="journal article" date="2021" name="New Phytol.">
        <title>Evolutionary innovations through gain and loss of genes in the ectomycorrhizal Boletales.</title>
        <authorList>
            <person name="Wu G."/>
            <person name="Miyauchi S."/>
            <person name="Morin E."/>
            <person name="Kuo A."/>
            <person name="Drula E."/>
            <person name="Varga T."/>
            <person name="Kohler A."/>
            <person name="Feng B."/>
            <person name="Cao Y."/>
            <person name="Lipzen A."/>
            <person name="Daum C."/>
            <person name="Hundley H."/>
            <person name="Pangilinan J."/>
            <person name="Johnson J."/>
            <person name="Barry K."/>
            <person name="LaButti K."/>
            <person name="Ng V."/>
            <person name="Ahrendt S."/>
            <person name="Min B."/>
            <person name="Choi I.G."/>
            <person name="Park H."/>
            <person name="Plett J.M."/>
            <person name="Magnuson J."/>
            <person name="Spatafora J.W."/>
            <person name="Nagy L.G."/>
            <person name="Henrissat B."/>
            <person name="Grigoriev I.V."/>
            <person name="Yang Z.L."/>
            <person name="Xu J."/>
            <person name="Martin F.M."/>
        </authorList>
    </citation>
    <scope>NUCLEOTIDE SEQUENCE</scope>
    <source>
        <strain evidence="1">ATCC 28755</strain>
    </source>
</reference>
<sequence>MAKTELIDSHVSVKQCKLAVESLHAYASKKEKEKEDNELLPGNEQHIWLQIAVKKMHTESKIKPHKIPLKYPLVDPRTSSICLITKDPQREYKDLLEQHKIKFISRVVGVTKLKGKFKPFEARRMLLKENGMFLADERVIPLLPGLLGTKWFEAKKQPIPVCLTRKDLKGELERAIESTYLHQNKGTCTSVKVGVLSQTPTQIVENIKTALPAVVKNIQGEWDNIQSFQIKTSSSMSLPIWSCELGGEEGGRWDGLVATKGETLGIGDDEEVADDDKPDSTPKKTSEKAKTKGTKRLLDEATEKPKKKAKASEQSVSTVISSNASSPSILDTSSEKIGKKKKSSSNTAPPTSSAVDSPSTTSKKPTTDKKKTKDSAIVPSSIKEPLPSTEVVETTTKRSKKAKLSKDILAGTAAPASSDVAVTSAAPPSASEDLAPVKKKKGKKAENANAVDADLAMAVEPSKASELVSSSTSQVDENVAETAMKKKPRHRKRVAEAEMSSDTPASNALPTASNVSITPKELKQKRSAEGGEKKKAKVVKGQSGKSAKDSVLGKKRGQA</sequence>
<evidence type="ECO:0000313" key="1">
    <source>
        <dbReference type="EMBL" id="KAH7913958.1"/>
    </source>
</evidence>
<keyword evidence="1" id="KW-0689">Ribosomal protein</keyword>
<proteinExistence type="predicted"/>
<dbReference type="Proteomes" id="UP000790377">
    <property type="component" value="Unassembled WGS sequence"/>
</dbReference>
<keyword evidence="2" id="KW-1185">Reference proteome</keyword>
<keyword evidence="1" id="KW-0687">Ribonucleoprotein</keyword>
<evidence type="ECO:0000313" key="2">
    <source>
        <dbReference type="Proteomes" id="UP000790377"/>
    </source>
</evidence>
<organism evidence="1 2">
    <name type="scientific">Hygrophoropsis aurantiaca</name>
    <dbReference type="NCBI Taxonomy" id="72124"/>
    <lineage>
        <taxon>Eukaryota</taxon>
        <taxon>Fungi</taxon>
        <taxon>Dikarya</taxon>
        <taxon>Basidiomycota</taxon>
        <taxon>Agaricomycotina</taxon>
        <taxon>Agaricomycetes</taxon>
        <taxon>Agaricomycetidae</taxon>
        <taxon>Boletales</taxon>
        <taxon>Coniophorineae</taxon>
        <taxon>Hygrophoropsidaceae</taxon>
        <taxon>Hygrophoropsis</taxon>
    </lineage>
</organism>
<dbReference type="EMBL" id="MU267621">
    <property type="protein sequence ID" value="KAH7913958.1"/>
    <property type="molecule type" value="Genomic_DNA"/>
</dbReference>
<comment type="caution">
    <text evidence="1">The sequence shown here is derived from an EMBL/GenBank/DDBJ whole genome shotgun (WGS) entry which is preliminary data.</text>
</comment>
<accession>A0ACB8ALR5</accession>
<name>A0ACB8ALR5_9AGAM</name>
<protein>
    <submittedName>
        <fullName evidence="1">Ribosomal protein L1p/L10e family-domain-containing protein</fullName>
    </submittedName>
</protein>